<evidence type="ECO:0000259" key="7">
    <source>
        <dbReference type="PROSITE" id="PS51918"/>
    </source>
</evidence>
<evidence type="ECO:0000256" key="2">
    <source>
        <dbReference type="ARBA" id="ARBA00022691"/>
    </source>
</evidence>
<dbReference type="SFLD" id="SFLDS00029">
    <property type="entry name" value="Radical_SAM"/>
    <property type="match status" value="1"/>
</dbReference>
<dbReference type="Pfam" id="PF13311">
    <property type="entry name" value="DUF4080"/>
    <property type="match status" value="1"/>
</dbReference>
<dbReference type="InterPro" id="IPR058240">
    <property type="entry name" value="rSAM_sf"/>
</dbReference>
<dbReference type="InterPro" id="IPR007197">
    <property type="entry name" value="rSAM"/>
</dbReference>
<evidence type="ECO:0000313" key="9">
    <source>
        <dbReference type="Proteomes" id="UP000245998"/>
    </source>
</evidence>
<sequence>MKTVVTTLNAKYIHTCLALRYLKAYAAPEFEIEISEYTIKDPSMNVVTDLFIKQPDVIGFSCYIWNIEETIPIINMLKKIKPELIIVLGGPEVSYDTNYWLNRIPEVDVIVMGEGEATFKHLLETIKNNGDFADVPGVAYRRDGKNKFNLPRPKLNLNDIPSPFRFEEDLPSLSKRVTYVETSRGCPYSCQFCLSSIEVGIRYFDIERMKQELLFLMDSGAKTIKFVDRTFNIKRDYALEMFEFLIKNYRDGCVFQFEITADIMRPEVLEYLNEHAPKGLFRFEIGVQSTNDHTNKLIKRRQNFKKLERNVMMVKEGGKIVQHLDLIAGLPEEDYASFRKTFNDVFALRPEELQLGFLKMLRGTGLRIQADNWNYVYMDHAPYEMLSNNVLTFSEIVLIKQVEDVLDKYWNDHRMDHTIEYLVSHIFETPFDFFQTFGTYWEERGWSRIGHQLEDLFNRLRQFLESKKIKEIDMVEGLMKFDYLMSQKHKPRKPWWPDMIEKNERSLFLNRIVQHPNLLGQQFAALNLSEKDIFKHTVLEYIPFDVQHYKKTGEIKNTKSLMLVFYDPKKRKATAFSAKIDDINRFIA</sequence>
<evidence type="ECO:0000256" key="3">
    <source>
        <dbReference type="ARBA" id="ARBA00022723"/>
    </source>
</evidence>
<dbReference type="InterPro" id="IPR006158">
    <property type="entry name" value="Cobalamin-bd"/>
</dbReference>
<dbReference type="InterPro" id="IPR051198">
    <property type="entry name" value="BchE-like"/>
</dbReference>
<dbReference type="GO" id="GO:0051539">
    <property type="term" value="F:4 iron, 4 sulfur cluster binding"/>
    <property type="evidence" value="ECO:0007669"/>
    <property type="project" value="UniProtKB-KW"/>
</dbReference>
<dbReference type="InterPro" id="IPR023404">
    <property type="entry name" value="rSAM_horseshoe"/>
</dbReference>
<evidence type="ECO:0000256" key="1">
    <source>
        <dbReference type="ARBA" id="ARBA00001966"/>
    </source>
</evidence>
<dbReference type="PROSITE" id="PS51918">
    <property type="entry name" value="RADICAL_SAM"/>
    <property type="match status" value="1"/>
</dbReference>
<dbReference type="SFLD" id="SFLDG01123">
    <property type="entry name" value="methyltransferase_(Class_B)"/>
    <property type="match status" value="1"/>
</dbReference>
<organism evidence="8 9">
    <name type="scientific">Pueribacillus theae</name>
    <dbReference type="NCBI Taxonomy" id="2171751"/>
    <lineage>
        <taxon>Bacteria</taxon>
        <taxon>Bacillati</taxon>
        <taxon>Bacillota</taxon>
        <taxon>Bacilli</taxon>
        <taxon>Bacillales</taxon>
        <taxon>Bacillaceae</taxon>
        <taxon>Pueribacillus</taxon>
    </lineage>
</organism>
<dbReference type="PANTHER" id="PTHR43409:SF16">
    <property type="entry name" value="SLR0320 PROTEIN"/>
    <property type="match status" value="1"/>
</dbReference>
<feature type="domain" description="B12-binding" evidence="6">
    <location>
        <begin position="1"/>
        <end position="133"/>
    </location>
</feature>
<keyword evidence="4" id="KW-0408">Iron</keyword>
<proteinExistence type="predicted"/>
<comment type="cofactor">
    <cofactor evidence="1">
        <name>[4Fe-4S] cluster</name>
        <dbReference type="ChEBI" id="CHEBI:49883"/>
    </cofactor>
</comment>
<dbReference type="PANTHER" id="PTHR43409">
    <property type="entry name" value="ANAEROBIC MAGNESIUM-PROTOPORPHYRIN IX MONOMETHYL ESTER CYCLASE-RELATED"/>
    <property type="match status" value="1"/>
</dbReference>
<dbReference type="Pfam" id="PF04055">
    <property type="entry name" value="Radical_SAM"/>
    <property type="match status" value="1"/>
</dbReference>
<dbReference type="Gene3D" id="3.80.30.20">
    <property type="entry name" value="tm_1862 like domain"/>
    <property type="match status" value="1"/>
</dbReference>
<dbReference type="RefSeq" id="WP_116553291.1">
    <property type="nucleotide sequence ID" value="NZ_QCZG01000003.1"/>
</dbReference>
<keyword evidence="2" id="KW-0949">S-adenosyl-L-methionine</keyword>
<dbReference type="InterPro" id="IPR034466">
    <property type="entry name" value="Methyltransferase_Class_B"/>
</dbReference>
<dbReference type="CDD" id="cd02068">
    <property type="entry name" value="radical_SAM_B12_BD"/>
    <property type="match status" value="1"/>
</dbReference>
<dbReference type="SMART" id="SM00729">
    <property type="entry name" value="Elp3"/>
    <property type="match status" value="1"/>
</dbReference>
<dbReference type="OrthoDB" id="9801424at2"/>
<accession>A0A2U1K6X6</accession>
<comment type="caution">
    <text evidence="8">The sequence shown here is derived from an EMBL/GenBank/DDBJ whole genome shotgun (WGS) entry which is preliminary data.</text>
</comment>
<evidence type="ECO:0000313" key="8">
    <source>
        <dbReference type="EMBL" id="PWA13005.1"/>
    </source>
</evidence>
<dbReference type="InterPro" id="IPR025288">
    <property type="entry name" value="DUF4080"/>
</dbReference>
<dbReference type="Gene3D" id="3.40.50.280">
    <property type="entry name" value="Cobalamin-binding domain"/>
    <property type="match status" value="1"/>
</dbReference>
<name>A0A2U1K6X6_9BACI</name>
<dbReference type="InterPro" id="IPR036724">
    <property type="entry name" value="Cobalamin-bd_sf"/>
</dbReference>
<dbReference type="PROSITE" id="PS51332">
    <property type="entry name" value="B12_BINDING"/>
    <property type="match status" value="1"/>
</dbReference>
<evidence type="ECO:0000256" key="4">
    <source>
        <dbReference type="ARBA" id="ARBA00023004"/>
    </source>
</evidence>
<reference evidence="8 9" key="1">
    <citation type="submission" date="2018-04" db="EMBL/GenBank/DDBJ databases">
        <title>Camelliibacillus theae gen. nov., sp. nov., isolated from Pu'er tea.</title>
        <authorList>
            <person name="Niu L."/>
        </authorList>
    </citation>
    <scope>NUCLEOTIDE SEQUENCE [LARGE SCALE GENOMIC DNA]</scope>
    <source>
        <strain evidence="8 9">T8</strain>
    </source>
</reference>
<keyword evidence="5" id="KW-0411">Iron-sulfur</keyword>
<dbReference type="GO" id="GO:0005829">
    <property type="term" value="C:cytosol"/>
    <property type="evidence" value="ECO:0007669"/>
    <property type="project" value="TreeGrafter"/>
</dbReference>
<evidence type="ECO:0000259" key="6">
    <source>
        <dbReference type="PROSITE" id="PS51332"/>
    </source>
</evidence>
<dbReference type="GO" id="GO:0031419">
    <property type="term" value="F:cobalamin binding"/>
    <property type="evidence" value="ECO:0007669"/>
    <property type="project" value="InterPro"/>
</dbReference>
<dbReference type="EMBL" id="QCZG01000003">
    <property type="protein sequence ID" value="PWA13005.1"/>
    <property type="molecule type" value="Genomic_DNA"/>
</dbReference>
<protein>
    <submittedName>
        <fullName evidence="8">B12-binding domain-containing radical SAM protein</fullName>
    </submittedName>
</protein>
<dbReference type="AlphaFoldDB" id="A0A2U1K6X6"/>
<dbReference type="SUPFAM" id="SSF102114">
    <property type="entry name" value="Radical SAM enzymes"/>
    <property type="match status" value="1"/>
</dbReference>
<dbReference type="CDD" id="cd01335">
    <property type="entry name" value="Radical_SAM"/>
    <property type="match status" value="1"/>
</dbReference>
<dbReference type="Proteomes" id="UP000245998">
    <property type="component" value="Unassembled WGS sequence"/>
</dbReference>
<keyword evidence="9" id="KW-1185">Reference proteome</keyword>
<dbReference type="SFLD" id="SFLDG01082">
    <property type="entry name" value="B12-binding_domain_containing"/>
    <property type="match status" value="1"/>
</dbReference>
<feature type="domain" description="Radical SAM core" evidence="7">
    <location>
        <begin position="172"/>
        <end position="403"/>
    </location>
</feature>
<keyword evidence="3" id="KW-0479">Metal-binding</keyword>
<dbReference type="GO" id="GO:0046872">
    <property type="term" value="F:metal ion binding"/>
    <property type="evidence" value="ECO:0007669"/>
    <property type="project" value="UniProtKB-KW"/>
</dbReference>
<gene>
    <name evidence="8" type="ORF">DCC39_02415</name>
</gene>
<evidence type="ECO:0000256" key="5">
    <source>
        <dbReference type="ARBA" id="ARBA00023014"/>
    </source>
</evidence>
<dbReference type="Pfam" id="PF02310">
    <property type="entry name" value="B12-binding"/>
    <property type="match status" value="1"/>
</dbReference>
<dbReference type="InterPro" id="IPR006638">
    <property type="entry name" value="Elp3/MiaA/NifB-like_rSAM"/>
</dbReference>
<dbReference type="GO" id="GO:0003824">
    <property type="term" value="F:catalytic activity"/>
    <property type="evidence" value="ECO:0007669"/>
    <property type="project" value="InterPro"/>
</dbReference>
<dbReference type="SUPFAM" id="SSF52242">
    <property type="entry name" value="Cobalamin (vitamin B12)-binding domain"/>
    <property type="match status" value="1"/>
</dbReference>